<dbReference type="GO" id="GO:0007005">
    <property type="term" value="P:mitochondrion organization"/>
    <property type="evidence" value="ECO:0007669"/>
    <property type="project" value="TreeGrafter"/>
</dbReference>
<comment type="subcellular location">
    <subcellularLocation>
        <location evidence="2">Mitochondrion inner membrane</location>
    </subcellularLocation>
</comment>
<dbReference type="GO" id="GO:0005743">
    <property type="term" value="C:mitochondrial inner membrane"/>
    <property type="evidence" value="ECO:0007669"/>
    <property type="project" value="UniProtKB-SubCell"/>
</dbReference>
<name>A0A7S3TFQ0_9SPIT</name>
<reference evidence="4" key="1">
    <citation type="submission" date="2021-01" db="EMBL/GenBank/DDBJ databases">
        <authorList>
            <person name="Corre E."/>
            <person name="Pelletier E."/>
            <person name="Niang G."/>
            <person name="Scheremetjew M."/>
            <person name="Finn R."/>
            <person name="Kale V."/>
            <person name="Holt S."/>
            <person name="Cochrane G."/>
            <person name="Meng A."/>
            <person name="Brown T."/>
            <person name="Cohen L."/>
        </authorList>
    </citation>
    <scope>NUCLEOTIDE SEQUENCE</scope>
    <source>
        <strain evidence="4">SPMC142</strain>
    </source>
</reference>
<protein>
    <recommendedName>
        <fullName evidence="2">Prohibitin</fullName>
    </recommendedName>
</protein>
<dbReference type="InterPro" id="IPR001107">
    <property type="entry name" value="Band_7"/>
</dbReference>
<dbReference type="EMBL" id="HBIQ01080232">
    <property type="protein sequence ID" value="CAE0582698.1"/>
    <property type="molecule type" value="Transcribed_RNA"/>
</dbReference>
<dbReference type="PANTHER" id="PTHR23222:SF0">
    <property type="entry name" value="PROHIBITIN 1"/>
    <property type="match status" value="1"/>
</dbReference>
<feature type="domain" description="Band 7" evidence="3">
    <location>
        <begin position="4"/>
        <end position="59"/>
    </location>
</feature>
<dbReference type="InterPro" id="IPR000163">
    <property type="entry name" value="Prohibitin"/>
</dbReference>
<keyword evidence="2" id="KW-0496">Mitochondrion</keyword>
<dbReference type="PANTHER" id="PTHR23222">
    <property type="entry name" value="PROHIBITIN"/>
    <property type="match status" value="1"/>
</dbReference>
<keyword evidence="2" id="KW-0472">Membrane</keyword>
<organism evidence="4">
    <name type="scientific">Strombidinopsis acuminata</name>
    <dbReference type="NCBI Taxonomy" id="141414"/>
    <lineage>
        <taxon>Eukaryota</taxon>
        <taxon>Sar</taxon>
        <taxon>Alveolata</taxon>
        <taxon>Ciliophora</taxon>
        <taxon>Intramacronucleata</taxon>
        <taxon>Spirotrichea</taxon>
        <taxon>Choreotrichia</taxon>
        <taxon>Choreotrichida</taxon>
        <taxon>Strombidinopsidae</taxon>
        <taxon>Strombidinopsis</taxon>
    </lineage>
</organism>
<dbReference type="AlphaFoldDB" id="A0A7S3TFQ0"/>
<evidence type="ECO:0000256" key="2">
    <source>
        <dbReference type="RuleBase" id="RU366048"/>
    </source>
</evidence>
<dbReference type="PRINTS" id="PR00679">
    <property type="entry name" value="PROHIBITIN"/>
</dbReference>
<proteinExistence type="inferred from homology"/>
<gene>
    <name evidence="4" type="ORF">SACU0126_LOCUS25607</name>
</gene>
<sequence>MEVLQKRAREFDINLDDVSITHLEFSHEYLAAIESKQVAQQNAERAKFVVAIREQEMKAAVLRAQGEAEAATLVAEAISTHGPGLVAVRKIEASQHIAKVLQSSPNVTFLTGNTMNMINLGGGM</sequence>
<comment type="similarity">
    <text evidence="1 2">Belongs to the prohibitin family.</text>
</comment>
<accession>A0A7S3TFQ0</accession>
<evidence type="ECO:0000313" key="4">
    <source>
        <dbReference type="EMBL" id="CAE0582698.1"/>
    </source>
</evidence>
<keyword evidence="2" id="KW-0999">Mitochondrion inner membrane</keyword>
<evidence type="ECO:0000259" key="3">
    <source>
        <dbReference type="Pfam" id="PF01145"/>
    </source>
</evidence>
<evidence type="ECO:0000256" key="1">
    <source>
        <dbReference type="ARBA" id="ARBA00009658"/>
    </source>
</evidence>
<dbReference type="Pfam" id="PF01145">
    <property type="entry name" value="Band_7"/>
    <property type="match status" value="1"/>
</dbReference>